<keyword evidence="3" id="KW-1185">Reference proteome</keyword>
<evidence type="ECO:0000313" key="3">
    <source>
        <dbReference type="Proteomes" id="UP000792575"/>
    </source>
</evidence>
<name>A0A916KPC5_9POXV</name>
<dbReference type="Proteomes" id="UP000792575">
    <property type="component" value="Genome"/>
</dbReference>
<dbReference type="OrthoDB" id="8751at10239"/>
<feature type="transmembrane region" description="Helical" evidence="1">
    <location>
        <begin position="5"/>
        <end position="26"/>
    </location>
</feature>
<accession>A0A916KPC5</accession>
<evidence type="ECO:0000256" key="1">
    <source>
        <dbReference type="SAM" id="Phobius"/>
    </source>
</evidence>
<dbReference type="EMBL" id="HF679131">
    <property type="protein sequence ID" value="CCU55553.1"/>
    <property type="molecule type" value="Genomic_DNA"/>
</dbReference>
<dbReference type="KEGG" id="vg:15614161"/>
<dbReference type="RefSeq" id="YP_008004055.1">
    <property type="nucleotide sequence ID" value="NC_021247.1"/>
</dbReference>
<keyword evidence="1" id="KW-0472">Membrane</keyword>
<gene>
    <name evidence="2" type="ORF">AHEV_232</name>
</gene>
<keyword evidence="1" id="KW-0812">Transmembrane</keyword>
<keyword evidence="1" id="KW-1133">Transmembrane helix</keyword>
<organism evidence="2 3">
    <name type="scientific">Adoxophyes honmai entomopoxvirus 'L'</name>
    <dbReference type="NCBI Taxonomy" id="1293540"/>
    <lineage>
        <taxon>Viruses</taxon>
        <taxon>Varidnaviria</taxon>
        <taxon>Bamfordvirae</taxon>
        <taxon>Nucleocytoviricota</taxon>
        <taxon>Pokkesviricetes</taxon>
        <taxon>Chitovirales</taxon>
        <taxon>Poxviridae</taxon>
        <taxon>Entomopoxvirinae</taxon>
        <taxon>Betaentomopoxvirus</taxon>
        <taxon>Betaentomopoxvirus ahonmai</taxon>
    </lineage>
</organism>
<protein>
    <submittedName>
        <fullName evidence="2">Uncharacterized protein</fullName>
    </submittedName>
</protein>
<proteinExistence type="predicted"/>
<evidence type="ECO:0000313" key="2">
    <source>
        <dbReference type="EMBL" id="CCU55553.1"/>
    </source>
</evidence>
<sequence>MIKILYIIIIIIIILLIMIKFNDIFYNINECKKIDLYNNFILKRFYTNILDLYPDDKEYDLYTESFIYKYKTVTNTFKYNQEIEILKNILSKLTLNTIDDSYIIPLNLCTSIYLLKPNIDTEYLRNIFILFLNKITENDIFTLDTYFKLYSRCAIYIIMYRLNNCYNLEIDFDENEYNNCLNIFNKNPIIISCKSINNIPGFYSDGSYVYDNPPKPGSVIEGSAIFDILLFAKYILKIPINNVLIDSYYRILTNEICFNSIYYETTGNKFIYGSFISYFTQIMFQLTYYYPETTRLYNIINVYNNNNIKYYNESLYNLNIYPSIDWKVYDNIDNYIKYTINTVNGNMRISNTRNYISSFNYSSFCYVNDIKNKNTYLRYGIKNNININFYTQLNNLNLPLVGIQNLITIENNSLKIIEISPYGSDHASVAYILNDNELFVGKRMITTKYMICSYEILSFNSIISVNHITNITESFTDFIIFISNLATVNRIDENTVITLSYTLRCNKDIDVTTIGEMNFFTTKILNFEDTVITFSINRDISNLITRPDDNTICSGFMEIKEKRENEYMNEYDIIPNDFDPLGYRYFEMSIYNLKLGFVLYGPFENVARYIDNKEVIVEESGVRYIIL</sequence>
<reference evidence="2" key="1">
    <citation type="journal article" date="2013" name="J. Virol.">
        <title>New Insights into the Evolution of Entomopoxvirinae from the Complete Genome Sequences of Four Entomopoxviruses Infecting Adoxophyes honmai, Choristoneura biennis, Choristoneura rosaceana, and Mythimna separata.</title>
        <authorList>
            <person name="Theze J."/>
            <person name="Takatsuka J."/>
            <person name="Li Z."/>
            <person name="Gallais J."/>
            <person name="Doucet D."/>
            <person name="Arif B."/>
            <person name="Nakai M."/>
            <person name="Herniou E.A."/>
        </authorList>
    </citation>
    <scope>NUCLEOTIDE SEQUENCE</scope>
    <source>
        <strain evidence="2">Tokyo</strain>
    </source>
</reference>
<dbReference type="GeneID" id="15614161"/>